<dbReference type="InterPro" id="IPR047897">
    <property type="entry name" value="Synaptotagmin-15/17_C2A"/>
</dbReference>
<comment type="subcellular location">
    <subcellularLocation>
        <location evidence="1">Cytoplasm</location>
    </subcellularLocation>
</comment>
<feature type="compositionally biased region" description="Acidic residues" evidence="11">
    <location>
        <begin position="3027"/>
        <end position="3045"/>
    </location>
</feature>
<evidence type="ECO:0000313" key="15">
    <source>
        <dbReference type="Proteomes" id="UP000719412"/>
    </source>
</evidence>
<feature type="region of interest" description="Disordered" evidence="11">
    <location>
        <begin position="2108"/>
        <end position="2129"/>
    </location>
</feature>
<dbReference type="EMBL" id="JABDTM020025482">
    <property type="protein sequence ID" value="KAH0813220.1"/>
    <property type="molecule type" value="Genomic_DNA"/>
</dbReference>
<feature type="region of interest" description="Disordered" evidence="11">
    <location>
        <begin position="2372"/>
        <end position="2422"/>
    </location>
</feature>
<feature type="compositionally biased region" description="Polar residues" evidence="11">
    <location>
        <begin position="3303"/>
        <end position="3318"/>
    </location>
</feature>
<dbReference type="GO" id="GO:0005737">
    <property type="term" value="C:cytoplasm"/>
    <property type="evidence" value="ECO:0007669"/>
    <property type="project" value="UniProtKB-SubCell"/>
</dbReference>
<keyword evidence="12" id="KW-0812">Transmembrane</keyword>
<dbReference type="PROSITE" id="PS50004">
    <property type="entry name" value="C2"/>
    <property type="match status" value="1"/>
</dbReference>
<dbReference type="Gene3D" id="1.25.10.10">
    <property type="entry name" value="Leucine-rich Repeat Variant"/>
    <property type="match status" value="1"/>
</dbReference>
<feature type="coiled-coil region" evidence="10">
    <location>
        <begin position="927"/>
        <end position="977"/>
    </location>
</feature>
<keyword evidence="10" id="KW-0175">Coiled coil</keyword>
<keyword evidence="12" id="KW-1133">Transmembrane helix</keyword>
<keyword evidence="6" id="KW-0520">NAD</keyword>
<dbReference type="PANTHER" id="PTHR21331">
    <property type="entry name" value="BRCA1-ASSOCIATED ATM ACTIVATOR 1"/>
    <property type="match status" value="1"/>
</dbReference>
<accession>A0A8J6H764</accession>
<feature type="region of interest" description="Disordered" evidence="11">
    <location>
        <begin position="2798"/>
        <end position="2848"/>
    </location>
</feature>
<evidence type="ECO:0000256" key="1">
    <source>
        <dbReference type="ARBA" id="ARBA00004496"/>
    </source>
</evidence>
<evidence type="ECO:0000259" key="13">
    <source>
        <dbReference type="PROSITE" id="PS50004"/>
    </source>
</evidence>
<dbReference type="InterPro" id="IPR038904">
    <property type="entry name" value="BRAT1"/>
</dbReference>
<reference evidence="14" key="2">
    <citation type="submission" date="2021-08" db="EMBL/GenBank/DDBJ databases">
        <authorList>
            <person name="Eriksson T."/>
        </authorList>
    </citation>
    <scope>NUCLEOTIDE SEQUENCE</scope>
    <source>
        <strain evidence="14">Stoneville</strain>
        <tissue evidence="14">Whole head</tissue>
    </source>
</reference>
<feature type="compositionally biased region" description="Basic residues" evidence="11">
    <location>
        <begin position="3420"/>
        <end position="3434"/>
    </location>
</feature>
<dbReference type="InterPro" id="IPR015590">
    <property type="entry name" value="Aldehyde_DH_dom"/>
</dbReference>
<feature type="compositionally biased region" description="Polar residues" evidence="11">
    <location>
        <begin position="2409"/>
        <end position="2418"/>
    </location>
</feature>
<evidence type="ECO:0000256" key="10">
    <source>
        <dbReference type="SAM" id="Coils"/>
    </source>
</evidence>
<evidence type="ECO:0000256" key="9">
    <source>
        <dbReference type="RuleBase" id="RU003345"/>
    </source>
</evidence>
<dbReference type="FunFam" id="2.60.40.150:FF:000237">
    <property type="entry name" value="Synaptotagmin 15"/>
    <property type="match status" value="1"/>
</dbReference>
<feature type="region of interest" description="Disordered" evidence="11">
    <location>
        <begin position="2206"/>
        <end position="2240"/>
    </location>
</feature>
<dbReference type="InterPro" id="IPR029510">
    <property type="entry name" value="Ald_DH_CS_GLU"/>
</dbReference>
<feature type="region of interest" description="Disordered" evidence="11">
    <location>
        <begin position="3013"/>
        <end position="3059"/>
    </location>
</feature>
<dbReference type="InterPro" id="IPR016161">
    <property type="entry name" value="Ald_DH/histidinol_DH"/>
</dbReference>
<feature type="active site" evidence="8">
    <location>
        <position position="5004"/>
    </location>
</feature>
<evidence type="ECO:0000256" key="11">
    <source>
        <dbReference type="SAM" id="MobiDB-lite"/>
    </source>
</evidence>
<dbReference type="GO" id="GO:0016620">
    <property type="term" value="F:oxidoreductase activity, acting on the aldehyde or oxo group of donors, NAD or NADP as acceptor"/>
    <property type="evidence" value="ECO:0007669"/>
    <property type="project" value="InterPro"/>
</dbReference>
<evidence type="ECO:0000256" key="4">
    <source>
        <dbReference type="ARBA" id="ARBA00022737"/>
    </source>
</evidence>
<keyword evidence="12" id="KW-0472">Membrane</keyword>
<evidence type="ECO:0000256" key="7">
    <source>
        <dbReference type="ARBA" id="ARBA00061308"/>
    </source>
</evidence>
<feature type="compositionally biased region" description="Basic and acidic residues" evidence="11">
    <location>
        <begin position="2206"/>
        <end position="2219"/>
    </location>
</feature>
<dbReference type="InterPro" id="IPR000008">
    <property type="entry name" value="C2_dom"/>
</dbReference>
<evidence type="ECO:0000256" key="2">
    <source>
        <dbReference type="ARBA" id="ARBA00009986"/>
    </source>
</evidence>
<feature type="compositionally biased region" description="Basic and acidic residues" evidence="11">
    <location>
        <begin position="3504"/>
        <end position="3518"/>
    </location>
</feature>
<evidence type="ECO:0000256" key="8">
    <source>
        <dbReference type="PROSITE-ProRule" id="PRU10007"/>
    </source>
</evidence>
<evidence type="ECO:0000313" key="14">
    <source>
        <dbReference type="EMBL" id="KAH0813220.1"/>
    </source>
</evidence>
<name>A0A8J6H764_TENMO</name>
<keyword evidence="15" id="KW-1185">Reference proteome</keyword>
<dbReference type="InterPro" id="IPR016163">
    <property type="entry name" value="Ald_DH_C"/>
</dbReference>
<feature type="compositionally biased region" description="Basic and acidic residues" evidence="11">
    <location>
        <begin position="2372"/>
        <end position="2393"/>
    </location>
</feature>
<dbReference type="Gene3D" id="3.40.309.10">
    <property type="entry name" value="Aldehyde Dehydrogenase, Chain A, domain 2"/>
    <property type="match status" value="2"/>
</dbReference>
<dbReference type="Proteomes" id="UP000719412">
    <property type="component" value="Unassembled WGS sequence"/>
</dbReference>
<feature type="region of interest" description="Disordered" evidence="11">
    <location>
        <begin position="3617"/>
        <end position="3679"/>
    </location>
</feature>
<dbReference type="InterPro" id="IPR016024">
    <property type="entry name" value="ARM-type_fold"/>
</dbReference>
<comment type="similarity">
    <text evidence="2 9">Belongs to the aldehyde dehydrogenase family.</text>
</comment>
<dbReference type="Pfam" id="PF00171">
    <property type="entry name" value="Aldedh"/>
    <property type="match status" value="2"/>
</dbReference>
<feature type="region of interest" description="Disordered" evidence="11">
    <location>
        <begin position="3281"/>
        <end position="3318"/>
    </location>
</feature>
<dbReference type="SMART" id="SM00239">
    <property type="entry name" value="C2"/>
    <property type="match status" value="1"/>
</dbReference>
<gene>
    <name evidence="14" type="ORF">GEV33_009571</name>
</gene>
<feature type="compositionally biased region" description="Basic and acidic residues" evidence="11">
    <location>
        <begin position="3376"/>
        <end position="3388"/>
    </location>
</feature>
<feature type="region of interest" description="Disordered" evidence="11">
    <location>
        <begin position="2663"/>
        <end position="2687"/>
    </location>
</feature>
<feature type="region of interest" description="Disordered" evidence="11">
    <location>
        <begin position="3228"/>
        <end position="3260"/>
    </location>
</feature>
<feature type="compositionally biased region" description="Low complexity" evidence="11">
    <location>
        <begin position="3403"/>
        <end position="3419"/>
    </location>
</feature>
<dbReference type="SUPFAM" id="SSF48371">
    <property type="entry name" value="ARM repeat"/>
    <property type="match status" value="2"/>
</dbReference>
<comment type="caution">
    <text evidence="14">The sequence shown here is derived from an EMBL/GenBank/DDBJ whole genome shotgun (WGS) entry which is preliminary data.</text>
</comment>
<evidence type="ECO:0000256" key="6">
    <source>
        <dbReference type="ARBA" id="ARBA00023027"/>
    </source>
</evidence>
<feature type="compositionally biased region" description="Basic and acidic residues" evidence="11">
    <location>
        <begin position="3544"/>
        <end position="3581"/>
    </location>
</feature>
<evidence type="ECO:0000256" key="12">
    <source>
        <dbReference type="SAM" id="Phobius"/>
    </source>
</evidence>
<dbReference type="Pfam" id="PF00168">
    <property type="entry name" value="C2"/>
    <property type="match status" value="1"/>
</dbReference>
<organism evidence="14 15">
    <name type="scientific">Tenebrio molitor</name>
    <name type="common">Yellow mealworm beetle</name>
    <dbReference type="NCBI Taxonomy" id="7067"/>
    <lineage>
        <taxon>Eukaryota</taxon>
        <taxon>Metazoa</taxon>
        <taxon>Ecdysozoa</taxon>
        <taxon>Arthropoda</taxon>
        <taxon>Hexapoda</taxon>
        <taxon>Insecta</taxon>
        <taxon>Pterygota</taxon>
        <taxon>Neoptera</taxon>
        <taxon>Endopterygota</taxon>
        <taxon>Coleoptera</taxon>
        <taxon>Polyphaga</taxon>
        <taxon>Cucujiformia</taxon>
        <taxon>Tenebrionidae</taxon>
        <taxon>Tenebrio</taxon>
    </lineage>
</organism>
<keyword evidence="4" id="KW-0677">Repeat</keyword>
<dbReference type="InterPro" id="IPR016162">
    <property type="entry name" value="Ald_DH_N"/>
</dbReference>
<dbReference type="SUPFAM" id="SSF49562">
    <property type="entry name" value="C2 domain (Calcium/lipid-binding domain, CaLB)"/>
    <property type="match status" value="1"/>
</dbReference>
<dbReference type="GO" id="GO:0006974">
    <property type="term" value="P:DNA damage response"/>
    <property type="evidence" value="ECO:0007669"/>
    <property type="project" value="InterPro"/>
</dbReference>
<evidence type="ECO:0000256" key="5">
    <source>
        <dbReference type="ARBA" id="ARBA00023002"/>
    </source>
</evidence>
<dbReference type="PROSITE" id="PS00687">
    <property type="entry name" value="ALDEHYDE_DEHYDR_GLU"/>
    <property type="match status" value="2"/>
</dbReference>
<feature type="compositionally biased region" description="Low complexity" evidence="11">
    <location>
        <begin position="3286"/>
        <end position="3295"/>
    </location>
</feature>
<feature type="domain" description="C2" evidence="13">
    <location>
        <begin position="4012"/>
        <end position="4143"/>
    </location>
</feature>
<reference evidence="14" key="1">
    <citation type="journal article" date="2020" name="J Insects Food Feed">
        <title>The yellow mealworm (Tenebrio molitor) genome: a resource for the emerging insects as food and feed industry.</title>
        <authorList>
            <person name="Eriksson T."/>
            <person name="Andere A."/>
            <person name="Kelstrup H."/>
            <person name="Emery V."/>
            <person name="Picard C."/>
        </authorList>
    </citation>
    <scope>NUCLEOTIDE SEQUENCE</scope>
    <source>
        <strain evidence="14">Stoneville</strain>
        <tissue evidence="14">Whole head</tissue>
    </source>
</reference>
<dbReference type="InterPro" id="IPR011989">
    <property type="entry name" value="ARM-like"/>
</dbReference>
<protein>
    <recommendedName>
        <fullName evidence="13">C2 domain-containing protein</fullName>
    </recommendedName>
</protein>
<evidence type="ECO:0000256" key="3">
    <source>
        <dbReference type="ARBA" id="ARBA00022490"/>
    </source>
</evidence>
<keyword evidence="3" id="KW-0963">Cytoplasm</keyword>
<dbReference type="Gene3D" id="2.60.40.150">
    <property type="entry name" value="C2 domain"/>
    <property type="match status" value="1"/>
</dbReference>
<feature type="region of interest" description="Disordered" evidence="11">
    <location>
        <begin position="3351"/>
        <end position="3581"/>
    </location>
</feature>
<feature type="compositionally biased region" description="Basic and acidic residues" evidence="11">
    <location>
        <begin position="2670"/>
        <end position="2684"/>
    </location>
</feature>
<dbReference type="GO" id="GO:0008283">
    <property type="term" value="P:cell population proliferation"/>
    <property type="evidence" value="ECO:0007669"/>
    <property type="project" value="InterPro"/>
</dbReference>
<feature type="compositionally biased region" description="Basic residues" evidence="11">
    <location>
        <begin position="3460"/>
        <end position="3478"/>
    </location>
</feature>
<proteinExistence type="inferred from homology"/>
<dbReference type="FunFam" id="3.40.309.10:FF:000003">
    <property type="entry name" value="Aldehyde dehydrogenase"/>
    <property type="match status" value="2"/>
</dbReference>
<feature type="compositionally biased region" description="Acidic residues" evidence="11">
    <location>
        <begin position="3617"/>
        <end position="3639"/>
    </location>
</feature>
<feature type="active site" evidence="8">
    <location>
        <position position="4515"/>
    </location>
</feature>
<dbReference type="Gene3D" id="3.40.605.10">
    <property type="entry name" value="Aldehyde Dehydrogenase, Chain A, domain 1"/>
    <property type="match status" value="2"/>
</dbReference>
<sequence length="5288" mass="604903">MLCGKKDYRVVLVFLKNFHLEERISDFMFLELYIKFVTNTVPVANLNASVCRIKNNFILNIWKGSGQDFVKFSNFGLFYWKLMETKIPTVQIRTTNESLPFSYQFLIFMIFTQYCLLIKYCMSISEFEEELLRDDFRDVFIQKLFNTMNTDTIRVGYAWRDRFVARSDMFQLAKCAATFARESRMYYSREEAVMVFQTQVYSLKDLMGAIKESPEKLEIFLNEMDYFSLLFENVIIMINEFDITWKDSWEAIDVMAIAFDFLKMPNWSTQIVVQILKLISIATAKYMAPNLALLLDSRADWTTALLGPLLYAKLLDEAVEVKEAALEVICTMAKMSNTKVESALIALPIFAEWLRRAVRTWSAARVTPPTGVASFTINLAALLSKNEETFCSLNNNNFFIKLVNVLKARQNGVALSVKLAYIKLLSSFLEHKSGMELMIACNFWENVFQFSLTDQDEDLRKGSTMFMSKLLESTIDCDEDFCDEIVKRIMLPLGENVYRSIKASTDLADDSDEVASKHLKPTLKLMGDILKYFLEAMLFGQEDYRIALLFLKNFLQEERISDFMMMAQLKCLVFDVRKIMFIMRFLELYVKFVTNSVSTDSLDATVCGVKRDFILNVSKCNHQDSIDFCDFGQFYWRLIETKIPMTRISKTDCFPLSNQFLILMLMPQCCVTLKYCRSMQDLEETLLNDEFRNIFVQKLFKITCQDMIRLCYTWRDCLIDRSDLFKIGTHSMNLFKHHRQYYSREQAVILFQMLIYNLKDMIDSIKESPAKLDIFLAETDYLYLIFEILNSILGEFEITWKDSFETIDMMSVAFDFLTLPNWSERIVVQLLKLINVATAKNMAPNLALLVDSTANSTVGLLGPVLYTRLLDEVVEVKEAALEVICTMSKMSNTSKFSRDGKLYYGELEIIAQLAVERIGIQWCFALCDKMKSDVARYQLKIKRLLEKFLWVQCPTRIDEQIQKLLSLLRQQEEAEVESTMMILPILAQWVKYAVTVWTVKGVTPTAEIAAFAMNAASLLSKDEKRFCDLNCNNFFIKLVNIVQARQAEADQAVKLAYVKWLASLLEHQSGVELMMVCNFWEDVLELSLTAKDVRVKKESIRFMSKLLDKTIDPDERFAKNVITRMMAPLSEAVQSDDHFAPTLKLIGDILDYFLEEILFGEKSFRVVFVFLENFQMEENIAKYKVASQSKSLAYDLGKIMFVMQFLELYYNVIGNKLSGDTIDTSITKMKINFISKVCKSDDIAVAMKFCEFSHVYWSLIESKIPLKKNTKKSNPLPNQLIILELIPIFCIVKSFSITRSEMRMLMQNEFRDYFLEKLQRMSCHDVYRACYIWRDYYLARPDLLKICSCCVHWFKKSRKYYSREGGVVIFQALIYSLKDFIHSIKEQPQRLEGALDDLEYFWQLFDILAVFIEDFRITWRDGFEAADVVTECFEFLTLATWPDRIVVEALKLMNVATAKYMSPNLALLVDTTTDSIVALLGPLLYAKLSGQTPLVKKAALEVIRTMAHMSNCKFPSLQKVLMDSELPTLVVKMSTCDGESFVRATAIKCLQEMIQVEEIWNNALKSEDLSQKMRDILFNETEGIVRVEAATFMCVAYENQQFPKDALEGVYETMIYSSTTDLHWEVKVRALGFWDQVIKNHLQNQGMIDGSFPNVTFSKEHRKIVTLTDSEIRKRLLKVLGQLSSIGCLGVLMSAIKDDCDMEVSKTAVKITQRLVELFKNYNVRSDCSTPTSPLPTENGMSATASVSSGISADDTMVDSPVSSHPDLNEEIIEQIVNSKDVCLLKNVYAPSDYGSVNNYDIQVRKIVTPNEFLQFTQQDLNSIIADKKNWLNGIEDLGSLLDDMLKTYDDDVNKMDCENVPECSGPLGESPFKKVWLHENDRKAPEREEEHSNRRGTTSLTRVVPYRRRSTPADSGKCVGGEISVNSGTEKINDNFQGETSPDNEPSTPVFDCVQHLGRNLKNAFRDKWEICKQLDTFVLWEMFERFRMEWKKIEETRLDFCANGIKREGLDEGVNTLGRINSAIALISVPVNDEREVVVTLSKMKLITVVIIGAFVTITSAIRVPTSWPNKQKLQETQIGKFRTTPRPLRSEIGLQTRPPHVVQVHKHGKVNGGRKHQQQPKTKVRHRNVNRPQVKKDFKASATAGDWKPIFPTHMVQRDDEFFKGFEGLLPVQVKLEKSPLHKNYRDDKTHEPGGYETVEVKHVRKEKPSSVHEEPLEVPTRPIYPGEGQWAKKGKKHRPFISKHKFTRAESKDEEEEKPEGREVFEENEKLFEKKREDFREDIDEFPRKHKLGAYVEVEEEAEDDDHDDKEEFVPIRLYTQVRRSESEAHLPKLEEDPRLREVIKDSKIQTVYTEEGYEDIAYDHAGHEKSAEHDEGFSEFDREIEKEKQRRVRKERVEDEGGESDSQIAGSRRQTVEKPFKSKKDNFVTIKEIKTTSLKDKVNGNSELEVLNEIKIMTTPENGTRAHRYVRIFPKMYVAPDMSSMESAISKSVYRRGRRSKRFTNDFPEIKVDTDFIDKIKHDLPRLVQIRQKPKYPYYNDITINPNSPLRYAEDLDNIPKKTEDPCAFYNQAEKIQCAEVETEVDPIPARVKNADSDPENVEDATDVQELVRTPRLKGLGDKIDCFKVKYFGEDPLDSPIFKEKEIGPVPPIFGIFKSRGSKRSRPEAKPNEIDEENNKSYSIKVPVQQELKQEKKKKSPIDDKDGQLGFNILTDIIGQFNKSKGVETATTRTALKLEIVHPKVVKEEKKEDTTQTAVISIITTPKYTIDLKPKHIYHQIELLEYLPQYNSSKDVTDKNSTEEVPPSQRRSKNIEEEEEEVTTAPADTKEAAPESQALRKRRRRIRPHRPYYHIFDVNRYLPPSSYALLNKILRKSPTVPKRDALNQVEIKANEQLNVFADVINNIKNSSKDPHQIAASSNRIAVKLNHLDPYRKHPRIRNVETDLDNIEQTNSFYLTTTTTTAAPRGTVKYSSYKTMEHMFDDMANRDKVKYENLELLRVKKRLTTTTEPYGSETRSSLGEEEEEEEEEEREDEEEEDTTSHVLGLMPPGPTRYKTIVAPKLTKSSSVETKMNHFYVLGMKPPSVKQKVYLYSDFKLPAHGKVKLAYLRRGKRSAQRPAYSEVVRNRNKPIDVEDDTEVVVEDDDDYVPHRPKNYHYDEKTGRIVYDDPPKDAQEPEEEYIEVTEAPLPKPTRRNSIQETPKFKNFTGPSFVDFVKQLKSNPNYQPITDPPTTEKGQEDETTTMTTVKPVSTDPPQFLSILAKVRSDSSYNAIEDKTTAKTTTTTTTEAPEEETQLENVQNSPGGQSSGQNFQIFDITDYLPKVKSYSPRTSIDYSKYKTIERPSAPSRHNISSRYSSEDESENVNVSKMEEKSQEPDRGEINPVMSESKHEDVEPSTSSTTTEMAPTTTTPRRIRTRTKTRGRRPAQRSTTVAPVVTTASSSVSSTEVVRVHHDKPRRSFPRRRPSRIKINRTTELPDSETDESTTPKVIRRRHQRIEDVPVKNAQDRIDSNSPEVVNKTREVASLNATKNNESLSRSESRNLDDVHVFQQYDQEKKHGGNYKKENVESESKKVPEVKRLTDVVQKPATYYTDPKLPKKINQLMEVNVEGEVEESTEKEEDEGEGEYDYEGSEEKSTTTKKPVFVKDPSKRRVSAPPSVEESSEGQTNGVNATEQYLRFEIREDVSIAPQPPRLLQPVVFLTGVCTTDPAKLDHDKWRTMDKVRRFPFFLCARKLLKGGWRGGDLNEKFNIVGESNWKNLEVCVLKTDLLETKRRRVRLNMMENQLWKRELFTTWQKDQQRTNKWAILRSVRSSATPPGDIRSLPTGETFKEYVVSEQTPGELQGHEILYSSVAVGVVLILFTLTAAVLFVRRRRTKNADEEHAASSILVYPSQQGTAPQFLTKEIHFSLPPLRSTSLGDLAEPDDSDVDTESLLLPTVTNQRSNSFSKAQRQPSGLDSAQRSWNLNLIRLDEEGGGCYGLGVIEPALYKNTLDLDDVQWPEGHIGRIWFSLRYEPSTEKLLVSLLKAKNLPSRTVGTVNSCDPFVRLHLMPDERRYLQSKQKKKTCNPYFDETLVFQIRPRRLAFLQVSAKDMSDHTLKLTVIDGSRTKRRSEIGHVTFPLKELEIGDGTEQQLFKLDLEKEPQEIKSNLGELLVSLVYNENLNRLTATVIEARGLHVASDSPLNLPFRISHVLVRIVYRESPCKVALAFVAFRSFTEFSAMLRNDSDVAIEQSIVQTAGVTAEPVRATFDDVGQYGRSGGGMTRVDSELILPAAKQTEGHYNPVIVDVDDEPKREERPVEEVLESARNAFKSGKTRPLKFRTEQLKALERFLVECEDEIGKALYEDLRKHRQEVTMGELVLMMHDLRHTLFELPRWIKPASPERRLINLLDGVHVYNDPYGVVLIMGAWNYPFMLLLGPLIGAIAGGNCVILKPSELAPQSAKVIAKYIPRYLDKECFHVVTGGVDETTELLKNRFDYIFFTGSTNVGKIVHQAAAKFLTPTTLELGGKSPVYLDDSVDMMKATRRILWGKCFNAGQTCISPDYLLCSKETEEKFLACARQIVTQFYGEDVKVTPHLSKILTERHYNRLMAFIQSSNVAIGGAGDPRERIISPTVLTGVNSEDSVMQEEIFGPILPIITVNSAQEAVDFINKREKPLSLYVFSKRKNVQDLFLNGTSSGAVTINDTIMHILTEGLPFGGVGSSGMGSYHGKQGFDTFTHKKSVLVRGIGMIGEMSVMVRYPPYSNFKANLLSFALKKRRGISFRVVKTLLVFGLGVGFALSIMHVEQKSAAEVVATARDAFNKGFTKNVKHRMKHLKSFKKFLDENEESIVQAMHEDLRKQREEARFEISIAVNHLKYLMANLKEWVEPKRPPKRWLELLDGVYVYHDPLGVVLVMGAWNVPLLTLVPVTGAMAAGNCVVIKPSHNCPAFGNMLAKVLPTYLDSLCYPVFLGDIDQTKILLEQRFDYIYYTGSTSVGKIVHLAANKYLTPTTLELGGKNPVYIDPSADLELTATRVMWGKCFNSGQACIAPDYILCTKSVEKEFVLHARNTLKKFYGDDPRCCPIVNDQHFKRLQSLMTGLNIVIGGRTDPLENYIEPTVATEVSPNDPIMQEEIFGPILPIVTVTCFKEAVKFINRREKPLALYIFTKNSSVKNYIIEHTSSGGVTVNDTLMHLMVESLPFGGVGLSGMGCYKGKSSFFTFVHKKSVLVKNFNGIIEKINRLRYPPYSSQKTDVMGFLLKYRRGPSWIWLFYVGIFLIGFVVGFLVFNYFALMNDMK</sequence>
<feature type="transmembrane region" description="Helical" evidence="12">
    <location>
        <begin position="3856"/>
        <end position="3879"/>
    </location>
</feature>
<feature type="compositionally biased region" description="Low complexity" evidence="11">
    <location>
        <begin position="3437"/>
        <end position="3456"/>
    </location>
</feature>
<dbReference type="CDD" id="cd08390">
    <property type="entry name" value="C2A_Synaptotagmin-15-17"/>
    <property type="match status" value="1"/>
</dbReference>
<dbReference type="PANTHER" id="PTHR21331:SF2">
    <property type="entry name" value="BRCA1-ASSOCIATED ATM ACTIVATOR 1"/>
    <property type="match status" value="1"/>
</dbReference>
<comment type="similarity">
    <text evidence="7">Belongs to the BRAT1 family.</text>
</comment>
<dbReference type="SUPFAM" id="SSF53720">
    <property type="entry name" value="ALDH-like"/>
    <property type="match status" value="2"/>
</dbReference>
<feature type="transmembrane region" description="Helical" evidence="12">
    <location>
        <begin position="5258"/>
        <end position="5283"/>
    </location>
</feature>
<dbReference type="FunFam" id="3.40.605.10:FF:000004">
    <property type="entry name" value="Aldehyde dehydrogenase"/>
    <property type="match status" value="2"/>
</dbReference>
<keyword evidence="5 9" id="KW-0560">Oxidoreductase</keyword>
<dbReference type="InterPro" id="IPR035892">
    <property type="entry name" value="C2_domain_sf"/>
</dbReference>
<dbReference type="GO" id="GO:0005634">
    <property type="term" value="C:nucleus"/>
    <property type="evidence" value="ECO:0007669"/>
    <property type="project" value="TreeGrafter"/>
</dbReference>